<evidence type="ECO:0000259" key="2">
    <source>
        <dbReference type="Pfam" id="PF10988"/>
    </source>
</evidence>
<feature type="signal peptide" evidence="1">
    <location>
        <begin position="1"/>
        <end position="19"/>
    </location>
</feature>
<gene>
    <name evidence="3" type="ORF">H4075_08310</name>
</gene>
<evidence type="ECO:0000256" key="1">
    <source>
        <dbReference type="SAM" id="SignalP"/>
    </source>
</evidence>
<protein>
    <submittedName>
        <fullName evidence="3">DUF2807 domain-containing protein</fullName>
    </submittedName>
</protein>
<dbReference type="Pfam" id="PF10988">
    <property type="entry name" value="DUF2807"/>
    <property type="match status" value="1"/>
</dbReference>
<evidence type="ECO:0000313" key="4">
    <source>
        <dbReference type="Proteomes" id="UP000515344"/>
    </source>
</evidence>
<organism evidence="3 4">
    <name type="scientific">Lacibacter sediminis</name>
    <dbReference type="NCBI Taxonomy" id="2760713"/>
    <lineage>
        <taxon>Bacteria</taxon>
        <taxon>Pseudomonadati</taxon>
        <taxon>Bacteroidota</taxon>
        <taxon>Chitinophagia</taxon>
        <taxon>Chitinophagales</taxon>
        <taxon>Chitinophagaceae</taxon>
        <taxon>Lacibacter</taxon>
    </lineage>
</organism>
<evidence type="ECO:0000313" key="3">
    <source>
        <dbReference type="EMBL" id="QNA46170.1"/>
    </source>
</evidence>
<feature type="chain" id="PRO_5028998585" evidence="1">
    <location>
        <begin position="20"/>
        <end position="240"/>
    </location>
</feature>
<accession>A0A7G5XL17</accession>
<sequence>MKKWIFSLFTLSIALFAKAQDTQIQDANAEKRTIKPFHTIKVGDGIDLFLSQSTEESVAASASRDEFLGRLKTEVEDGVLRIYYDRESFADWTSSGKKLKVYVSFKSLDQLTATAGSHVNVNGKIKEETLRLFLKSGAQFKGTVEAGKLTVETESGSSSTLSGSAGTFNVSANSGARMRAYDLAAGKADIRSTSGAKVEVTVQEEMKLYSSSGGSIYYKGKGKISEVGTHIGAVIRRADS</sequence>
<dbReference type="Gene3D" id="2.160.20.120">
    <property type="match status" value="1"/>
</dbReference>
<dbReference type="AlphaFoldDB" id="A0A7G5XL17"/>
<dbReference type="RefSeq" id="WP_182805857.1">
    <property type="nucleotide sequence ID" value="NZ_CP060007.1"/>
</dbReference>
<reference evidence="4" key="1">
    <citation type="submission" date="2020-08" db="EMBL/GenBank/DDBJ databases">
        <title>Lacibacter sp. S13-6-6 genome sequencing.</title>
        <authorList>
            <person name="Jin L."/>
        </authorList>
    </citation>
    <scope>NUCLEOTIDE SEQUENCE [LARGE SCALE GENOMIC DNA]</scope>
    <source>
        <strain evidence="4">S13-6-6</strain>
    </source>
</reference>
<keyword evidence="1" id="KW-0732">Signal</keyword>
<dbReference type="EMBL" id="CP060007">
    <property type="protein sequence ID" value="QNA46170.1"/>
    <property type="molecule type" value="Genomic_DNA"/>
</dbReference>
<feature type="domain" description="Putative auto-transporter adhesin head GIN" evidence="2">
    <location>
        <begin position="36"/>
        <end position="221"/>
    </location>
</feature>
<name>A0A7G5XL17_9BACT</name>
<proteinExistence type="predicted"/>
<dbReference type="InterPro" id="IPR021255">
    <property type="entry name" value="DUF2807"/>
</dbReference>
<dbReference type="KEGG" id="lacs:H4075_08310"/>
<keyword evidence="4" id="KW-1185">Reference proteome</keyword>
<dbReference type="Proteomes" id="UP000515344">
    <property type="component" value="Chromosome"/>
</dbReference>